<dbReference type="RefSeq" id="WP_209971048.1">
    <property type="nucleotide sequence ID" value="NZ_JAGGLB010000004.1"/>
</dbReference>
<proteinExistence type="predicted"/>
<dbReference type="InterPro" id="IPR002881">
    <property type="entry name" value="DUF58"/>
</dbReference>
<feature type="domain" description="DUF58" evidence="1">
    <location>
        <begin position="185"/>
        <end position="349"/>
    </location>
</feature>
<organism evidence="2 3">
    <name type="scientific">Paenibacillus eucommiae</name>
    <dbReference type="NCBI Taxonomy" id="1355755"/>
    <lineage>
        <taxon>Bacteria</taxon>
        <taxon>Bacillati</taxon>
        <taxon>Bacillota</taxon>
        <taxon>Bacilli</taxon>
        <taxon>Bacillales</taxon>
        <taxon>Paenibacillaceae</taxon>
        <taxon>Paenibacillus</taxon>
    </lineage>
</organism>
<dbReference type="Proteomes" id="UP001519287">
    <property type="component" value="Unassembled WGS sequence"/>
</dbReference>
<evidence type="ECO:0000313" key="3">
    <source>
        <dbReference type="Proteomes" id="UP001519287"/>
    </source>
</evidence>
<gene>
    <name evidence="2" type="ORF">J2Z66_001863</name>
</gene>
<reference evidence="2 3" key="1">
    <citation type="submission" date="2021-03" db="EMBL/GenBank/DDBJ databases">
        <title>Genomic Encyclopedia of Type Strains, Phase IV (KMG-IV): sequencing the most valuable type-strain genomes for metagenomic binning, comparative biology and taxonomic classification.</title>
        <authorList>
            <person name="Goeker M."/>
        </authorList>
    </citation>
    <scope>NUCLEOTIDE SEQUENCE [LARGE SCALE GENOMIC DNA]</scope>
    <source>
        <strain evidence="2 3">DSM 26048</strain>
    </source>
</reference>
<accession>A0ABS4IT04</accession>
<dbReference type="PANTHER" id="PTHR34351:SF2">
    <property type="entry name" value="DUF58 DOMAIN-CONTAINING PROTEIN"/>
    <property type="match status" value="1"/>
</dbReference>
<name>A0ABS4IT04_9BACL</name>
<keyword evidence="3" id="KW-1185">Reference proteome</keyword>
<dbReference type="EMBL" id="JAGGLB010000004">
    <property type="protein sequence ID" value="MBP1990265.1"/>
    <property type="molecule type" value="Genomic_DNA"/>
</dbReference>
<dbReference type="PANTHER" id="PTHR34351">
    <property type="entry name" value="SLR1927 PROTEIN-RELATED"/>
    <property type="match status" value="1"/>
</dbReference>
<evidence type="ECO:0000259" key="1">
    <source>
        <dbReference type="Pfam" id="PF01882"/>
    </source>
</evidence>
<evidence type="ECO:0000313" key="2">
    <source>
        <dbReference type="EMBL" id="MBP1990265.1"/>
    </source>
</evidence>
<dbReference type="Pfam" id="PF01882">
    <property type="entry name" value="DUF58"/>
    <property type="match status" value="1"/>
</dbReference>
<sequence length="367" mass="41933">MGISWILLLAAAVAYLQNLFFRRWGFSRLTVTRKFSEQHCFSGDEVEMIETIVNRKLLPIPWLRLESMIHAGLRFGKQSNLDINDGKLYQNHRSLFSLMPYTKIVRRHQVLCEKRGWYKLDSVAVSVGDALGMQVGTQSHKLNLRLLVYPKLIDWQELPLPSHSWQGDITVKRWVMQDPFLSAGVREYGFGDPLSSIHWKATARSQKLQVYNREFTADPRLMIILNTQISEMMWEAVSDTELVEKGISYAATLAERVIAAGIPVGFGCNAYTEEVPKEPIYISPEGGWDHLNSLYETMAKLVVACCRSFDTYLDADAWQDGTALDFILITPFLSDKVEEQIQRLRDRGHAVEVVMLTHEMFGEGVVQ</sequence>
<comment type="caution">
    <text evidence="2">The sequence shown here is derived from an EMBL/GenBank/DDBJ whole genome shotgun (WGS) entry which is preliminary data.</text>
</comment>
<protein>
    <submittedName>
        <fullName evidence="2">Uncharacterized protein (DUF58 family)</fullName>
    </submittedName>
</protein>